<dbReference type="AlphaFoldDB" id="A0A1F6XKJ9"/>
<dbReference type="Proteomes" id="UP000176629">
    <property type="component" value="Unassembled WGS sequence"/>
</dbReference>
<dbReference type="STRING" id="1801773.A3A03_00175"/>
<feature type="transmembrane region" description="Helical" evidence="1">
    <location>
        <begin position="223"/>
        <end position="245"/>
    </location>
</feature>
<reference evidence="3 4" key="1">
    <citation type="journal article" date="2016" name="Nat. Commun.">
        <title>Thousands of microbial genomes shed light on interconnected biogeochemical processes in an aquifer system.</title>
        <authorList>
            <person name="Anantharaman K."/>
            <person name="Brown C.T."/>
            <person name="Hug L.A."/>
            <person name="Sharon I."/>
            <person name="Castelle C.J."/>
            <person name="Probst A.J."/>
            <person name="Thomas B.C."/>
            <person name="Singh A."/>
            <person name="Wilkins M.J."/>
            <person name="Karaoz U."/>
            <person name="Brodie E.L."/>
            <person name="Williams K.H."/>
            <person name="Hubbard S.S."/>
            <person name="Banfield J.F."/>
        </authorList>
    </citation>
    <scope>NUCLEOTIDE SEQUENCE [LARGE SCALE GENOMIC DNA]</scope>
</reference>
<comment type="caution">
    <text evidence="3">The sequence shown here is derived from an EMBL/GenBank/DDBJ whole genome shotgun (WGS) entry which is preliminary data.</text>
</comment>
<evidence type="ECO:0000256" key="1">
    <source>
        <dbReference type="SAM" id="Phobius"/>
    </source>
</evidence>
<keyword evidence="1" id="KW-1133">Transmembrane helix</keyword>
<feature type="transmembrane region" description="Helical" evidence="1">
    <location>
        <begin position="101"/>
        <end position="118"/>
    </location>
</feature>
<feature type="transmembrane region" description="Helical" evidence="1">
    <location>
        <begin position="124"/>
        <end position="144"/>
    </location>
</feature>
<protein>
    <recommendedName>
        <fullName evidence="2">EamA domain-containing protein</fullName>
    </recommendedName>
</protein>
<feature type="transmembrane region" description="Helical" evidence="1">
    <location>
        <begin position="251"/>
        <end position="274"/>
    </location>
</feature>
<name>A0A1F6XKJ9_9BACT</name>
<sequence length="306" mass="34242">MQWFFIALGAPFLWAVVNIADNYLVSRFSRKEEERSSGGLVLFSSLIGIFISFVIFIFAPNVFSISTLDKLLLLVSGILTVVWIVLYLFSLEIEETSSVVPWFLSVPVFGYILGHFFLGETLTFQQFAGSGIIFIGLILISINFEPGKRNLKRKHIFYMIFACLAIAISGVIFKYVTIGNNFWISSFWEYLGLGISGLLIFLFIPHYRESFLHMNRTGGKTILIVNIVSEMMSISGNLLTNYALLLAPVTLVYLVGSFQPAIVIVLAILATKFFPHIAKENLKSHILRTKIIAIAIMIAGSAVLFL</sequence>
<dbReference type="InterPro" id="IPR037185">
    <property type="entry name" value="EmrE-like"/>
</dbReference>
<feature type="transmembrane region" description="Helical" evidence="1">
    <location>
        <begin position="37"/>
        <end position="59"/>
    </location>
</feature>
<dbReference type="Gene3D" id="1.10.3730.20">
    <property type="match status" value="1"/>
</dbReference>
<evidence type="ECO:0000313" key="3">
    <source>
        <dbReference type="EMBL" id="OGI94694.1"/>
    </source>
</evidence>
<dbReference type="EMBL" id="MFUX01000013">
    <property type="protein sequence ID" value="OGI94694.1"/>
    <property type="molecule type" value="Genomic_DNA"/>
</dbReference>
<evidence type="ECO:0000313" key="4">
    <source>
        <dbReference type="Proteomes" id="UP000176629"/>
    </source>
</evidence>
<organism evidence="3 4">
    <name type="scientific">Candidatus Nomurabacteria bacterium RIFCSPLOWO2_01_FULL_40_18</name>
    <dbReference type="NCBI Taxonomy" id="1801773"/>
    <lineage>
        <taxon>Bacteria</taxon>
        <taxon>Candidatus Nomuraibacteriota</taxon>
    </lineage>
</organism>
<accession>A0A1F6XKJ9</accession>
<keyword evidence="1" id="KW-0812">Transmembrane</keyword>
<feature type="domain" description="EamA" evidence="2">
    <location>
        <begin position="3"/>
        <end position="141"/>
    </location>
</feature>
<feature type="transmembrane region" description="Helical" evidence="1">
    <location>
        <begin position="286"/>
        <end position="305"/>
    </location>
</feature>
<keyword evidence="1" id="KW-0472">Membrane</keyword>
<feature type="transmembrane region" description="Helical" evidence="1">
    <location>
        <begin position="71"/>
        <end position="89"/>
    </location>
</feature>
<evidence type="ECO:0000259" key="2">
    <source>
        <dbReference type="Pfam" id="PF00892"/>
    </source>
</evidence>
<proteinExistence type="predicted"/>
<gene>
    <name evidence="3" type="ORF">A3A03_00175</name>
</gene>
<dbReference type="GO" id="GO:0016020">
    <property type="term" value="C:membrane"/>
    <property type="evidence" value="ECO:0007669"/>
    <property type="project" value="InterPro"/>
</dbReference>
<dbReference type="Pfam" id="PF00892">
    <property type="entry name" value="EamA"/>
    <property type="match status" value="1"/>
</dbReference>
<feature type="transmembrane region" description="Helical" evidence="1">
    <location>
        <begin position="156"/>
        <end position="176"/>
    </location>
</feature>
<feature type="transmembrane region" description="Helical" evidence="1">
    <location>
        <begin position="6"/>
        <end position="25"/>
    </location>
</feature>
<feature type="transmembrane region" description="Helical" evidence="1">
    <location>
        <begin position="182"/>
        <end position="203"/>
    </location>
</feature>
<dbReference type="InterPro" id="IPR000620">
    <property type="entry name" value="EamA_dom"/>
</dbReference>
<dbReference type="SUPFAM" id="SSF103481">
    <property type="entry name" value="Multidrug resistance efflux transporter EmrE"/>
    <property type="match status" value="1"/>
</dbReference>